<dbReference type="AlphaFoldDB" id="N9SUI1"/>
<dbReference type="EMBL" id="APRN01000036">
    <property type="protein sequence ID" value="ENX58331.1"/>
    <property type="molecule type" value="Genomic_DNA"/>
</dbReference>
<dbReference type="PATRIC" id="fig|1217700.3.peg.2654"/>
<sequence>MSQTSTDVPNFFGDLNAGIFEKQLGAVLSDVAAGVVLNGKQGEVTIKLKLKQISDTQQVNVEHSIDYKTPTAKGGHRTEYSVGATPMHVLRGGVISLMPEKVRATDYVD</sequence>
<comment type="caution">
    <text evidence="1">The sequence shown here is derived from an EMBL/GenBank/DDBJ whole genome shotgun (WGS) entry which is preliminary data.</text>
</comment>
<evidence type="ECO:0000313" key="2">
    <source>
        <dbReference type="Proteomes" id="UP000013084"/>
    </source>
</evidence>
<protein>
    <submittedName>
        <fullName evidence="1">Uncharacterized protein</fullName>
    </submittedName>
</protein>
<name>N9SUI1_9GAMM</name>
<evidence type="ECO:0000313" key="1">
    <source>
        <dbReference type="EMBL" id="ENX58331.1"/>
    </source>
</evidence>
<dbReference type="Proteomes" id="UP000013084">
    <property type="component" value="Unassembled WGS sequence"/>
</dbReference>
<accession>N9SUI1</accession>
<dbReference type="HOGENOM" id="CLU_138531_0_0_6"/>
<keyword evidence="2" id="KW-1185">Reference proteome</keyword>
<dbReference type="RefSeq" id="WP_005204157.1">
    <property type="nucleotide sequence ID" value="NZ_KB850072.1"/>
</dbReference>
<organism evidence="1 2">
    <name type="scientific">Acinetobacter higginsii</name>
    <dbReference type="NCBI Taxonomy" id="70347"/>
    <lineage>
        <taxon>Bacteria</taxon>
        <taxon>Pseudomonadati</taxon>
        <taxon>Pseudomonadota</taxon>
        <taxon>Gammaproteobacteria</taxon>
        <taxon>Moraxellales</taxon>
        <taxon>Moraxellaceae</taxon>
        <taxon>Acinetobacter</taxon>
    </lineage>
</organism>
<dbReference type="OrthoDB" id="9156612at2"/>
<gene>
    <name evidence="1" type="ORF">F902_02731</name>
</gene>
<reference evidence="1 2" key="1">
    <citation type="submission" date="2013-02" db="EMBL/GenBank/DDBJ databases">
        <title>The Genome Sequence of Acinetobacter sp. CIP 70.18.</title>
        <authorList>
            <consortium name="The Broad Institute Genome Sequencing Platform"/>
            <consortium name="The Broad Institute Genome Sequencing Center for Infectious Disease"/>
            <person name="Cerqueira G."/>
            <person name="Feldgarden M."/>
            <person name="Courvalin P."/>
            <person name="Perichon B."/>
            <person name="Grillot-Courvalin C."/>
            <person name="Clermont D."/>
            <person name="Rocha E."/>
            <person name="Yoon E.-J."/>
            <person name="Nemec A."/>
            <person name="Walker B."/>
            <person name="Young S.K."/>
            <person name="Zeng Q."/>
            <person name="Gargeya S."/>
            <person name="Fitzgerald M."/>
            <person name="Haas B."/>
            <person name="Abouelleil A."/>
            <person name="Alvarado L."/>
            <person name="Arachchi H.M."/>
            <person name="Berlin A.M."/>
            <person name="Chapman S.B."/>
            <person name="Dewar J."/>
            <person name="Goldberg J."/>
            <person name="Griggs A."/>
            <person name="Gujja S."/>
            <person name="Hansen M."/>
            <person name="Howarth C."/>
            <person name="Imamovic A."/>
            <person name="Larimer J."/>
            <person name="McCowan C."/>
            <person name="Murphy C."/>
            <person name="Neiman D."/>
            <person name="Pearson M."/>
            <person name="Priest M."/>
            <person name="Roberts A."/>
            <person name="Saif S."/>
            <person name="Shea T."/>
            <person name="Sisk P."/>
            <person name="Sykes S."/>
            <person name="Wortman J."/>
            <person name="Nusbaum C."/>
            <person name="Birren B."/>
        </authorList>
    </citation>
    <scope>NUCLEOTIDE SEQUENCE [LARGE SCALE GENOMIC DNA]</scope>
    <source>
        <strain evidence="1 2">CIP 70.18</strain>
    </source>
</reference>
<proteinExistence type="predicted"/>